<evidence type="ECO:0000313" key="1">
    <source>
        <dbReference type="EMBL" id="MXV53209.1"/>
    </source>
</evidence>
<dbReference type="EMBL" id="WVHT01000015">
    <property type="protein sequence ID" value="MXV53209.1"/>
    <property type="molecule type" value="Genomic_DNA"/>
</dbReference>
<gene>
    <name evidence="1" type="ORF">GS399_19765</name>
</gene>
<sequence length="59" mass="6837">MSEQQNMSSIDQYVIDFVRKLRIEKALKQEDIAVIIGTQRTFIANVESSKNRAKQSDTY</sequence>
<dbReference type="Gene3D" id="1.10.260.40">
    <property type="entry name" value="lambda repressor-like DNA-binding domains"/>
    <property type="match status" value="1"/>
</dbReference>
<evidence type="ECO:0000313" key="2">
    <source>
        <dbReference type="Proteomes" id="UP000466586"/>
    </source>
</evidence>
<dbReference type="SUPFAM" id="SSF47413">
    <property type="entry name" value="lambda repressor-like DNA-binding domains"/>
    <property type="match status" value="1"/>
</dbReference>
<dbReference type="RefSeq" id="WP_160846385.1">
    <property type="nucleotide sequence ID" value="NZ_WVHT01000015.1"/>
</dbReference>
<proteinExistence type="predicted"/>
<reference evidence="1 2" key="1">
    <citation type="submission" date="2019-11" db="EMBL/GenBank/DDBJ databases">
        <title>Pedobacter sp. HMF7647 Genome sequencing and assembly.</title>
        <authorList>
            <person name="Kang H."/>
            <person name="Kim H."/>
            <person name="Joh K."/>
        </authorList>
    </citation>
    <scope>NUCLEOTIDE SEQUENCE [LARGE SCALE GENOMIC DNA]</scope>
    <source>
        <strain evidence="1 2">HMF7647</strain>
    </source>
</reference>
<evidence type="ECO:0008006" key="3">
    <source>
        <dbReference type="Google" id="ProtNLM"/>
    </source>
</evidence>
<name>A0A7K1YGN2_9SPHI</name>
<dbReference type="AlphaFoldDB" id="A0A7K1YGN2"/>
<dbReference type="Proteomes" id="UP000466586">
    <property type="component" value="Unassembled WGS sequence"/>
</dbReference>
<comment type="caution">
    <text evidence="1">The sequence shown here is derived from an EMBL/GenBank/DDBJ whole genome shotgun (WGS) entry which is preliminary data.</text>
</comment>
<protein>
    <recommendedName>
        <fullName evidence="3">Helix-turn-helix domain-containing protein</fullName>
    </recommendedName>
</protein>
<organism evidence="1 2">
    <name type="scientific">Hufsiella arboris</name>
    <dbReference type="NCBI Taxonomy" id="2695275"/>
    <lineage>
        <taxon>Bacteria</taxon>
        <taxon>Pseudomonadati</taxon>
        <taxon>Bacteroidota</taxon>
        <taxon>Sphingobacteriia</taxon>
        <taxon>Sphingobacteriales</taxon>
        <taxon>Sphingobacteriaceae</taxon>
        <taxon>Hufsiella</taxon>
    </lineage>
</organism>
<dbReference type="InterPro" id="IPR010982">
    <property type="entry name" value="Lambda_DNA-bd_dom_sf"/>
</dbReference>
<keyword evidence="2" id="KW-1185">Reference proteome</keyword>
<accession>A0A7K1YGN2</accession>
<dbReference type="GO" id="GO:0003677">
    <property type="term" value="F:DNA binding"/>
    <property type="evidence" value="ECO:0007669"/>
    <property type="project" value="InterPro"/>
</dbReference>